<dbReference type="EMBL" id="AZST01000378">
    <property type="protein sequence ID" value="KEP49316.1"/>
    <property type="molecule type" value="Genomic_DNA"/>
</dbReference>
<gene>
    <name evidence="3" type="ORF">V565_103010</name>
</gene>
<proteinExistence type="predicted"/>
<organism evidence="3 4">
    <name type="scientific">Rhizoctonia solani 123E</name>
    <dbReference type="NCBI Taxonomy" id="1423351"/>
    <lineage>
        <taxon>Eukaryota</taxon>
        <taxon>Fungi</taxon>
        <taxon>Dikarya</taxon>
        <taxon>Basidiomycota</taxon>
        <taxon>Agaricomycotina</taxon>
        <taxon>Agaricomycetes</taxon>
        <taxon>Cantharellales</taxon>
        <taxon>Ceratobasidiaceae</taxon>
        <taxon>Rhizoctonia</taxon>
    </lineage>
</organism>
<name>A0A074RQJ8_9AGAM</name>
<dbReference type="InterPro" id="IPR001810">
    <property type="entry name" value="F-box_dom"/>
</dbReference>
<dbReference type="HOGENOM" id="CLU_010790_1_0_1"/>
<feature type="compositionally biased region" description="Polar residues" evidence="1">
    <location>
        <begin position="1"/>
        <end position="13"/>
    </location>
</feature>
<dbReference type="PROSITE" id="PS50181">
    <property type="entry name" value="FBOX"/>
    <property type="match status" value="1"/>
</dbReference>
<accession>A0A074RQJ8</accession>
<evidence type="ECO:0000259" key="2">
    <source>
        <dbReference type="PROSITE" id="PS50181"/>
    </source>
</evidence>
<dbReference type="STRING" id="1423351.A0A074RQJ8"/>
<keyword evidence="4" id="KW-1185">Reference proteome</keyword>
<feature type="region of interest" description="Disordered" evidence="1">
    <location>
        <begin position="1"/>
        <end position="71"/>
    </location>
</feature>
<feature type="compositionally biased region" description="Polar residues" evidence="1">
    <location>
        <begin position="33"/>
        <end position="43"/>
    </location>
</feature>
<comment type="caution">
    <text evidence="3">The sequence shown here is derived from an EMBL/GenBank/DDBJ whole genome shotgun (WGS) entry which is preliminary data.</text>
</comment>
<reference evidence="3 4" key="1">
    <citation type="submission" date="2013-12" db="EMBL/GenBank/DDBJ databases">
        <authorList>
            <person name="Cubeta M."/>
            <person name="Pakala S."/>
            <person name="Fedorova N."/>
            <person name="Thomas E."/>
            <person name="Dean R."/>
            <person name="Jabaji S."/>
            <person name="Neate S."/>
            <person name="Toda T."/>
            <person name="Tavantzis S."/>
            <person name="Vilgalys R."/>
            <person name="Bharathan N."/>
            <person name="Pakala S."/>
            <person name="Losada L.S."/>
            <person name="Zafar N."/>
            <person name="Nierman W."/>
        </authorList>
    </citation>
    <scope>NUCLEOTIDE SEQUENCE [LARGE SCALE GENOMIC DNA]</scope>
    <source>
        <strain evidence="3 4">123E</strain>
    </source>
</reference>
<dbReference type="OrthoDB" id="2322499at2759"/>
<dbReference type="AlphaFoldDB" id="A0A074RQJ8"/>
<evidence type="ECO:0000256" key="1">
    <source>
        <dbReference type="SAM" id="MobiDB-lite"/>
    </source>
</evidence>
<evidence type="ECO:0000313" key="3">
    <source>
        <dbReference type="EMBL" id="KEP49316.1"/>
    </source>
</evidence>
<dbReference type="Proteomes" id="UP000027456">
    <property type="component" value="Unassembled WGS sequence"/>
</dbReference>
<protein>
    <recommendedName>
        <fullName evidence="2">F-box domain-containing protein</fullName>
    </recommendedName>
</protein>
<evidence type="ECO:0000313" key="4">
    <source>
        <dbReference type="Proteomes" id="UP000027456"/>
    </source>
</evidence>
<sequence>MLSMSSTTASDSLENMKRKRTEEDIEELPGCLENNNDSVQDTPQQEEDEVPSRKRQRAATPPTGVEPEQGTHDIIPSLLNIPNELFTKITLFLLPNDIISLARSNKLLRSIFMSRSSISIWRNSMKNVENIPPCPKGVSEPYYLAFLFTKECSLCGHTAAVQVDTGIIVRLCSPCRRECIMPLHLGVGHLGRLIPILQGSAESYGAMPFVLGRDFLRTLAEYQEKMRAHDSTAMIDWIKEKQADVAERRKVTNTRCRALCRLRAMGWSNKDFNMRDVERGHQWATLLMQPVPLTAKGKPFCLVPTDLCSHNVVWAELLPKLIPLLEGNREHCLILDRKLRKQQRRLSLLRLYWMMRNHIEKDSARLTFETPTPWLPKPTQFLSSLYPGFEQMLELPVVKELYEADITGEALEASFEERWEEIELLVTRCKNGIYARFMEILRDSPEAQGLALVSGASEADSGPVSSTPEGLRLLFRADSLFYDTTARVKRPMSYNTIYAEAGTVREEQALGILKPIFDSSFGRMGPIHQSVLTPKTLDLSHIARYPEAQQVAMELLTSMGDPNATYHDIGGIRRVYWCGRCDNTGYMGWEQLVQHYIEERQLFNAPGGRPPPRFYGPIMYEDVHSSAFQTDRPLVKTVRTGSH</sequence>
<feature type="domain" description="F-box" evidence="2">
    <location>
        <begin position="75"/>
        <end position="124"/>
    </location>
</feature>